<keyword evidence="5" id="KW-0560">Oxidoreductase</keyword>
<comment type="caution">
    <text evidence="7">The sequence shown here is derived from an EMBL/GenBank/DDBJ whole genome shotgun (WGS) entry which is preliminary data.</text>
</comment>
<gene>
    <name evidence="7" type="ORF">PENCOP_c004G07979</name>
</gene>
<evidence type="ECO:0000256" key="2">
    <source>
        <dbReference type="ARBA" id="ARBA00004173"/>
    </source>
</evidence>
<proteinExistence type="inferred from homology"/>
<dbReference type="PANTHER" id="PTHR28071">
    <property type="entry name" value="REDOX PROTEIN FMP46, MITOCHONDRIAL-RELATED"/>
    <property type="match status" value="1"/>
</dbReference>
<reference evidence="8" key="1">
    <citation type="journal article" date="2017" name="Nat. Microbiol.">
        <title>Global analysis of biosynthetic gene clusters reveals vast potential of secondary metabolite production in Penicillium species.</title>
        <authorList>
            <person name="Nielsen J.C."/>
            <person name="Grijseels S."/>
            <person name="Prigent S."/>
            <person name="Ji B."/>
            <person name="Dainat J."/>
            <person name="Nielsen K.F."/>
            <person name="Frisvad J.C."/>
            <person name="Workman M."/>
            <person name="Nielsen J."/>
        </authorList>
    </citation>
    <scope>NUCLEOTIDE SEQUENCE [LARGE SCALE GENOMIC DNA]</scope>
    <source>
        <strain evidence="8">IBT 31321</strain>
    </source>
</reference>
<dbReference type="GO" id="GO:0005739">
    <property type="term" value="C:mitochondrion"/>
    <property type="evidence" value="ECO:0007669"/>
    <property type="project" value="UniProtKB-SubCell"/>
</dbReference>
<dbReference type="InterPro" id="IPR036249">
    <property type="entry name" value="Thioredoxin-like_sf"/>
</dbReference>
<organism evidence="7 8">
    <name type="scientific">Penicillium coprophilum</name>
    <dbReference type="NCBI Taxonomy" id="36646"/>
    <lineage>
        <taxon>Eukaryota</taxon>
        <taxon>Fungi</taxon>
        <taxon>Dikarya</taxon>
        <taxon>Ascomycota</taxon>
        <taxon>Pezizomycotina</taxon>
        <taxon>Eurotiomycetes</taxon>
        <taxon>Eurotiomycetidae</taxon>
        <taxon>Eurotiales</taxon>
        <taxon>Aspergillaceae</taxon>
        <taxon>Penicillium</taxon>
    </lineage>
</organism>
<dbReference type="Gene3D" id="3.40.30.10">
    <property type="entry name" value="Glutaredoxin"/>
    <property type="match status" value="1"/>
</dbReference>
<comment type="similarity">
    <text evidence="3">Belongs to the FMP46 family.</text>
</comment>
<evidence type="ECO:0000256" key="1">
    <source>
        <dbReference type="ARBA" id="ARBA00002963"/>
    </source>
</evidence>
<evidence type="ECO:0008006" key="9">
    <source>
        <dbReference type="Google" id="ProtNLM"/>
    </source>
</evidence>
<comment type="function">
    <text evidence="1">Putative mitochondrial redox protein which could be involved in the reduction of small toxic molecules.</text>
</comment>
<evidence type="ECO:0000313" key="7">
    <source>
        <dbReference type="EMBL" id="OQE42241.1"/>
    </source>
</evidence>
<evidence type="ECO:0000256" key="5">
    <source>
        <dbReference type="ARBA" id="ARBA00023002"/>
    </source>
</evidence>
<keyword evidence="6" id="KW-0496">Mitochondrion</keyword>
<dbReference type="GO" id="GO:0016491">
    <property type="term" value="F:oxidoreductase activity"/>
    <property type="evidence" value="ECO:0007669"/>
    <property type="project" value="UniProtKB-KW"/>
</dbReference>
<dbReference type="PANTHER" id="PTHR28071:SF1">
    <property type="entry name" value="REDOX PROTEIN FMP46, MITOCHONDRIAL-RELATED"/>
    <property type="match status" value="1"/>
</dbReference>
<dbReference type="AlphaFoldDB" id="A0A1V6UUX6"/>
<evidence type="ECO:0000256" key="4">
    <source>
        <dbReference type="ARBA" id="ARBA00022946"/>
    </source>
</evidence>
<comment type="subcellular location">
    <subcellularLocation>
        <location evidence="2">Mitochondrion</location>
    </subcellularLocation>
</comment>
<protein>
    <recommendedName>
        <fullName evidence="9">Thioredoxin-like fold domain-containing protein</fullName>
    </recommendedName>
</protein>
<evidence type="ECO:0000256" key="3">
    <source>
        <dbReference type="ARBA" id="ARBA00009734"/>
    </source>
</evidence>
<name>A0A1V6UUX6_9EURO</name>
<dbReference type="Proteomes" id="UP000191500">
    <property type="component" value="Unassembled WGS sequence"/>
</dbReference>
<dbReference type="Pfam" id="PF07955">
    <property type="entry name" value="DUF1687"/>
    <property type="match status" value="1"/>
</dbReference>
<accession>A0A1V6UUX6</accession>
<evidence type="ECO:0000313" key="8">
    <source>
        <dbReference type="Proteomes" id="UP000191500"/>
    </source>
</evidence>
<keyword evidence="4" id="KW-0809">Transit peptide</keyword>
<dbReference type="EMBL" id="MDDG01000004">
    <property type="protein sequence ID" value="OQE42241.1"/>
    <property type="molecule type" value="Genomic_DNA"/>
</dbReference>
<sequence>MTYPSQLGPTRPEPAHDIIQELPPKLDINNSSTPILHPSHTTKPSIANFQTANMFRFSKTLDPITLFHSPSIQASTRALNILKQASATASETATEDQASDYTTHAKKQRGEFELEVTTSAPTADQVRSILDYVSPVSGVSGQVEKVTYGVAEVVKGARDAEDALKKFKENNDNFVRPITVDWVNGRAVIGDNESEILRMVRQLPEN</sequence>
<evidence type="ECO:0000256" key="6">
    <source>
        <dbReference type="ARBA" id="ARBA00023128"/>
    </source>
</evidence>
<dbReference type="SUPFAM" id="SSF52833">
    <property type="entry name" value="Thioredoxin-like"/>
    <property type="match status" value="1"/>
</dbReference>
<keyword evidence="8" id="KW-1185">Reference proteome</keyword>
<dbReference type="InterPro" id="IPR012882">
    <property type="entry name" value="Fmp46"/>
</dbReference>